<dbReference type="EMBL" id="MDYM01000021">
    <property type="protein sequence ID" value="OQD60695.1"/>
    <property type="molecule type" value="Genomic_DNA"/>
</dbReference>
<feature type="binding site" evidence="11">
    <location>
        <position position="471"/>
    </location>
    <ligand>
        <name>L-glutamate</name>
        <dbReference type="ChEBI" id="CHEBI:29985"/>
    </ligand>
</feature>
<keyword evidence="6 12" id="KW-0378">Hydrolase</keyword>
<dbReference type="Gene3D" id="1.10.246.130">
    <property type="match status" value="1"/>
</dbReference>
<dbReference type="InterPro" id="IPR043137">
    <property type="entry name" value="GGT_ssub_C"/>
</dbReference>
<evidence type="ECO:0000256" key="1">
    <source>
        <dbReference type="ARBA" id="ARBA00001049"/>
    </source>
</evidence>
<keyword evidence="7" id="KW-0325">Glycoprotein</keyword>
<comment type="catalytic activity">
    <reaction evidence="2 12">
        <text>glutathione + H2O = L-cysteinylglycine + L-glutamate</text>
        <dbReference type="Rhea" id="RHEA:28807"/>
        <dbReference type="ChEBI" id="CHEBI:15377"/>
        <dbReference type="ChEBI" id="CHEBI:29985"/>
        <dbReference type="ChEBI" id="CHEBI:57925"/>
        <dbReference type="ChEBI" id="CHEBI:61694"/>
        <dbReference type="EC" id="3.4.19.13"/>
    </reaction>
</comment>
<feature type="binding site" evidence="11">
    <location>
        <position position="522"/>
    </location>
    <ligand>
        <name>L-glutamate</name>
        <dbReference type="ChEBI" id="CHEBI:29985"/>
    </ligand>
</feature>
<dbReference type="Gene3D" id="3.60.20.40">
    <property type="match status" value="1"/>
</dbReference>
<feature type="binding site" evidence="11">
    <location>
        <begin position="499"/>
        <end position="500"/>
    </location>
    <ligand>
        <name>L-glutamate</name>
        <dbReference type="ChEBI" id="CHEBI:29985"/>
    </ligand>
</feature>
<reference evidence="15" key="1">
    <citation type="journal article" date="2017" name="Nat. Microbiol.">
        <title>Global analysis of biosynthetic gene clusters reveals vast potential of secondary metabolite production in Penicillium species.</title>
        <authorList>
            <person name="Nielsen J.C."/>
            <person name="Grijseels S."/>
            <person name="Prigent S."/>
            <person name="Ji B."/>
            <person name="Dainat J."/>
            <person name="Nielsen K.F."/>
            <person name="Frisvad J.C."/>
            <person name="Workman M."/>
            <person name="Nielsen J."/>
        </authorList>
    </citation>
    <scope>NUCLEOTIDE SEQUENCE [LARGE SCALE GENOMIC DNA]</scope>
    <source>
        <strain evidence="15">IBT 4502</strain>
    </source>
</reference>
<keyword evidence="5 12" id="KW-0808">Transferase</keyword>
<keyword evidence="8 12" id="KW-0012">Acyltransferase</keyword>
<feature type="transmembrane region" description="Helical" evidence="13">
    <location>
        <begin position="114"/>
        <end position="140"/>
    </location>
</feature>
<keyword evidence="13" id="KW-0472">Membrane</keyword>
<dbReference type="GO" id="GO:0103068">
    <property type="term" value="F:leukotriene C4 gamma-glutamyl transferase activity"/>
    <property type="evidence" value="ECO:0007669"/>
    <property type="project" value="UniProtKB-EC"/>
</dbReference>
<accession>A0A1V6N7R2</accession>
<name>A0A1V6N7R2_PENPO</name>
<dbReference type="GO" id="GO:0006508">
    <property type="term" value="P:proteolysis"/>
    <property type="evidence" value="ECO:0007669"/>
    <property type="project" value="UniProtKB-KW"/>
</dbReference>
<dbReference type="InterPro" id="IPR043138">
    <property type="entry name" value="GGT_lsub"/>
</dbReference>
<keyword evidence="15" id="KW-1185">Reference proteome</keyword>
<evidence type="ECO:0000256" key="5">
    <source>
        <dbReference type="ARBA" id="ARBA00022679"/>
    </source>
</evidence>
<dbReference type="GO" id="GO:0005886">
    <property type="term" value="C:plasma membrane"/>
    <property type="evidence" value="ECO:0007669"/>
    <property type="project" value="TreeGrafter"/>
</dbReference>
<comment type="catalytic activity">
    <reaction evidence="1 12">
        <text>an S-substituted glutathione + H2O = an S-substituted L-cysteinylglycine + L-glutamate</text>
        <dbReference type="Rhea" id="RHEA:59468"/>
        <dbReference type="ChEBI" id="CHEBI:15377"/>
        <dbReference type="ChEBI" id="CHEBI:29985"/>
        <dbReference type="ChEBI" id="CHEBI:90779"/>
        <dbReference type="ChEBI" id="CHEBI:143103"/>
        <dbReference type="EC" id="3.4.19.13"/>
    </reaction>
</comment>
<evidence type="ECO:0000256" key="8">
    <source>
        <dbReference type="ARBA" id="ARBA00023315"/>
    </source>
</evidence>
<evidence type="ECO:0000256" key="11">
    <source>
        <dbReference type="PIRSR" id="PIRSR600101-2"/>
    </source>
</evidence>
<gene>
    <name evidence="14" type="ORF">PENPOL_c021G08398</name>
</gene>
<evidence type="ECO:0000256" key="9">
    <source>
        <dbReference type="ARBA" id="ARBA00047417"/>
    </source>
</evidence>
<dbReference type="InterPro" id="IPR000101">
    <property type="entry name" value="GGT_peptidase"/>
</dbReference>
<evidence type="ECO:0000313" key="15">
    <source>
        <dbReference type="Proteomes" id="UP000191408"/>
    </source>
</evidence>
<dbReference type="SUPFAM" id="SSF56235">
    <property type="entry name" value="N-terminal nucleophile aminohydrolases (Ntn hydrolases)"/>
    <property type="match status" value="1"/>
</dbReference>
<dbReference type="PRINTS" id="PR01210">
    <property type="entry name" value="GGTRANSPTASE"/>
</dbReference>
<feature type="binding site" evidence="11">
    <location>
        <begin position="447"/>
        <end position="449"/>
    </location>
    <ligand>
        <name>L-glutamate</name>
        <dbReference type="ChEBI" id="CHEBI:29985"/>
    </ligand>
</feature>
<dbReference type="Proteomes" id="UP000191408">
    <property type="component" value="Unassembled WGS sequence"/>
</dbReference>
<sequence>MGHTWDLEKLQMNMKETVMKAPIKSPTADFTGNTHLYRARPLRTNGRITHVCMTLVVIIFVLFSFSNLRVIPSLSELSKYPKGQGKRGAVASESATCSHHGTDMLMLGGNAADAMVATIFCIGVVAMYHSGIGGGGFMLVRDGTGSFEYIDFRETAPAASSAHMFTGVPKSGFKGLKSGVPGEVRGLEYLHRKYGSLPWATVMMPAIKMAREGFPVTKDLARYIEYAIEEGGEDFLSEDPSWAVDFAPNGTRLGVGDIMTRKRYASTLESIALDGPDAFYSGHIGQEIIATLQAANGIMTSEDLANYTVAIRNTSQIDYRGYHITSTEAPSSGIVALNILKVMSTYDRLFTADNVNLTTHRLDEAIKFAYGLRTKLGDPDFVGGMDEYQNFMLDQSTINHIRHSILDTQTQDPSAYNPEGLEILDTPGTSQIASVDYSGLAVSATTTINLLFGNHLMVPENGIILNNEMDDFSIPSSSRRFGYTPSEANFIQPGKRPLSSMSPAIVTHPNGSLFFIAGAGGGSYITTTTTQNIISAIDEELSASEVLAKPRLHDQLIPNHVTFETIYDNATVDFMRSLGHNVAFVPPIASMAQAIRVLPDGSFDAAGEPRQQDSGGSAV</sequence>
<dbReference type="NCBIfam" id="TIGR00066">
    <property type="entry name" value="g_glut_trans"/>
    <property type="match status" value="1"/>
</dbReference>
<evidence type="ECO:0000256" key="3">
    <source>
        <dbReference type="ARBA" id="ARBA00009381"/>
    </source>
</evidence>
<dbReference type="Pfam" id="PF01019">
    <property type="entry name" value="G_glu_transpept"/>
    <property type="match status" value="1"/>
</dbReference>
<dbReference type="PANTHER" id="PTHR11686:SF62">
    <property type="entry name" value="GLUTATHIONE HYDROLASE"/>
    <property type="match status" value="1"/>
</dbReference>
<dbReference type="GO" id="GO:0036374">
    <property type="term" value="F:glutathione hydrolase activity"/>
    <property type="evidence" value="ECO:0007669"/>
    <property type="project" value="UniProtKB-UniRule"/>
</dbReference>
<comment type="catalytic activity">
    <reaction evidence="9 12">
        <text>an N-terminal (5-L-glutamyl)-[peptide] + an alpha-amino acid = 5-L-glutamyl amino acid + an N-terminal L-alpha-aminoacyl-[peptide]</text>
        <dbReference type="Rhea" id="RHEA:23904"/>
        <dbReference type="Rhea" id="RHEA-COMP:9780"/>
        <dbReference type="Rhea" id="RHEA-COMP:9795"/>
        <dbReference type="ChEBI" id="CHEBI:77644"/>
        <dbReference type="ChEBI" id="CHEBI:78597"/>
        <dbReference type="ChEBI" id="CHEBI:78599"/>
        <dbReference type="ChEBI" id="CHEBI:78608"/>
        <dbReference type="EC" id="2.3.2.2"/>
    </reaction>
</comment>
<evidence type="ECO:0000256" key="2">
    <source>
        <dbReference type="ARBA" id="ARBA00001089"/>
    </source>
</evidence>
<evidence type="ECO:0000256" key="6">
    <source>
        <dbReference type="ARBA" id="ARBA00022801"/>
    </source>
</evidence>
<keyword evidence="13" id="KW-0812">Transmembrane</keyword>
<keyword evidence="4" id="KW-0645">Protease</keyword>
<dbReference type="AlphaFoldDB" id="A0A1V6N7R2"/>
<organism evidence="14 15">
    <name type="scientific">Penicillium polonicum</name>
    <dbReference type="NCBI Taxonomy" id="60169"/>
    <lineage>
        <taxon>Eukaryota</taxon>
        <taxon>Fungi</taxon>
        <taxon>Dikarya</taxon>
        <taxon>Ascomycota</taxon>
        <taxon>Pezizomycotina</taxon>
        <taxon>Eurotiomycetes</taxon>
        <taxon>Eurotiomycetidae</taxon>
        <taxon>Eurotiales</taxon>
        <taxon>Aspergillaceae</taxon>
        <taxon>Penicillium</taxon>
    </lineage>
</organism>
<dbReference type="GO" id="GO:0006751">
    <property type="term" value="P:glutathione catabolic process"/>
    <property type="evidence" value="ECO:0007669"/>
    <property type="project" value="UniProtKB-UniRule"/>
</dbReference>
<dbReference type="PANTHER" id="PTHR11686">
    <property type="entry name" value="GAMMA GLUTAMYL TRANSPEPTIDASE"/>
    <property type="match status" value="1"/>
</dbReference>
<dbReference type="EC" id="2.3.2.2" evidence="12"/>
<comment type="caution">
    <text evidence="14">The sequence shown here is derived from an EMBL/GenBank/DDBJ whole genome shotgun (WGS) entry which is preliminary data.</text>
</comment>
<comment type="function">
    <text evidence="12">Gamma-glutamyltransferase.</text>
</comment>
<evidence type="ECO:0000256" key="10">
    <source>
        <dbReference type="PIRSR" id="PIRSR600101-1"/>
    </source>
</evidence>
<protein>
    <recommendedName>
        <fullName evidence="12">Glutathione hydrolase</fullName>
        <ecNumber evidence="12">2.3.2.2</ecNumber>
        <ecNumber evidence="12">3.4.19.13</ecNumber>
    </recommendedName>
    <alternativeName>
        <fullName evidence="12">Gamma-glutamyltransferase</fullName>
    </alternativeName>
</protein>
<feature type="transmembrane region" description="Helical" evidence="13">
    <location>
        <begin position="48"/>
        <end position="68"/>
    </location>
</feature>
<dbReference type="STRING" id="60169.A0A1V6N7R2"/>
<comment type="similarity">
    <text evidence="3">Belongs to the gamma-glutamyltransferase family.</text>
</comment>
<dbReference type="EC" id="3.4.19.13" evidence="12"/>
<evidence type="ECO:0000256" key="4">
    <source>
        <dbReference type="ARBA" id="ARBA00022670"/>
    </source>
</evidence>
<evidence type="ECO:0000256" key="13">
    <source>
        <dbReference type="SAM" id="Phobius"/>
    </source>
</evidence>
<feature type="binding site" evidence="11">
    <location>
        <position position="153"/>
    </location>
    <ligand>
        <name>L-glutamate</name>
        <dbReference type="ChEBI" id="CHEBI:29985"/>
    </ligand>
</feature>
<evidence type="ECO:0000313" key="14">
    <source>
        <dbReference type="EMBL" id="OQD60695.1"/>
    </source>
</evidence>
<dbReference type="InterPro" id="IPR029055">
    <property type="entry name" value="Ntn_hydrolases_N"/>
</dbReference>
<evidence type="ECO:0000256" key="12">
    <source>
        <dbReference type="RuleBase" id="RU368068"/>
    </source>
</evidence>
<comment type="pathway">
    <text evidence="12">Mycotoxin biosynthesis.</text>
</comment>
<proteinExistence type="inferred from homology"/>
<feature type="active site" description="Nucleophile" evidence="10">
    <location>
        <position position="429"/>
    </location>
</feature>
<dbReference type="FunFam" id="1.10.246.130:FF:000005">
    <property type="entry name" value="Gamma-glutamyltranspeptidase 1, putative"/>
    <property type="match status" value="1"/>
</dbReference>
<evidence type="ECO:0000256" key="7">
    <source>
        <dbReference type="ARBA" id="ARBA00023180"/>
    </source>
</evidence>
<keyword evidence="13" id="KW-1133">Transmembrane helix</keyword>